<gene>
    <name evidence="1" type="ORF">AC578_7557</name>
</gene>
<comment type="caution">
    <text evidence="1">The sequence shown here is derived from an EMBL/GenBank/DDBJ whole genome shotgun (WGS) entry which is preliminary data.</text>
</comment>
<evidence type="ECO:0000313" key="1">
    <source>
        <dbReference type="EMBL" id="KXT05081.1"/>
    </source>
</evidence>
<proteinExistence type="predicted"/>
<dbReference type="EMBL" id="LFZN01000015">
    <property type="protein sequence ID" value="KXT05081.1"/>
    <property type="molecule type" value="Genomic_DNA"/>
</dbReference>
<dbReference type="Proteomes" id="UP000070133">
    <property type="component" value="Unassembled WGS sequence"/>
</dbReference>
<keyword evidence="2" id="KW-1185">Reference proteome</keyword>
<reference evidence="1 2" key="1">
    <citation type="submission" date="2015-07" db="EMBL/GenBank/DDBJ databases">
        <title>Comparative genomics of the Sigatoka disease complex on banana suggests a link between parallel evolutionary changes in Pseudocercospora fijiensis and Pseudocercospora eumusae and increased virulence on the banana host.</title>
        <authorList>
            <person name="Chang T.-C."/>
            <person name="Salvucci A."/>
            <person name="Crous P.W."/>
            <person name="Stergiopoulos I."/>
        </authorList>
    </citation>
    <scope>NUCLEOTIDE SEQUENCE [LARGE SCALE GENOMIC DNA]</scope>
    <source>
        <strain evidence="1 2">CBS 114824</strain>
    </source>
</reference>
<accession>A0A139HRI8</accession>
<name>A0A139HRI8_9PEZI</name>
<sequence length="137" mass="16097">MYQKTYESRFVPFTPRSRANAASLWILLRIDKLHGSLLEKALHHTRTDMSVSEEPSRVMARCPHLEVLRMALTHRYVRLLGETSRASDDGNSCHARRLYPEWKAAHCRLEYESLPRIIAVENYRWRTFQIEPRTSAS</sequence>
<protein>
    <submittedName>
        <fullName evidence="1">Uncharacterized protein</fullName>
    </submittedName>
</protein>
<evidence type="ECO:0000313" key="2">
    <source>
        <dbReference type="Proteomes" id="UP000070133"/>
    </source>
</evidence>
<organism evidence="1 2">
    <name type="scientific">Pseudocercospora eumusae</name>
    <dbReference type="NCBI Taxonomy" id="321146"/>
    <lineage>
        <taxon>Eukaryota</taxon>
        <taxon>Fungi</taxon>
        <taxon>Dikarya</taxon>
        <taxon>Ascomycota</taxon>
        <taxon>Pezizomycotina</taxon>
        <taxon>Dothideomycetes</taxon>
        <taxon>Dothideomycetidae</taxon>
        <taxon>Mycosphaerellales</taxon>
        <taxon>Mycosphaerellaceae</taxon>
        <taxon>Pseudocercospora</taxon>
    </lineage>
</organism>
<dbReference type="AlphaFoldDB" id="A0A139HRI8"/>